<feature type="region of interest" description="Disordered" evidence="1">
    <location>
        <begin position="63"/>
        <end position="86"/>
    </location>
</feature>
<keyword evidence="3" id="KW-1185">Reference proteome</keyword>
<evidence type="ECO:0000313" key="2">
    <source>
        <dbReference type="EMBL" id="ORZ40777.1"/>
    </source>
</evidence>
<organism evidence="2 3">
    <name type="scientific">Catenaria anguillulae PL171</name>
    <dbReference type="NCBI Taxonomy" id="765915"/>
    <lineage>
        <taxon>Eukaryota</taxon>
        <taxon>Fungi</taxon>
        <taxon>Fungi incertae sedis</taxon>
        <taxon>Blastocladiomycota</taxon>
        <taxon>Blastocladiomycetes</taxon>
        <taxon>Blastocladiales</taxon>
        <taxon>Catenariaceae</taxon>
        <taxon>Catenaria</taxon>
    </lineage>
</organism>
<accession>A0A1Y2I1P5</accession>
<dbReference type="Proteomes" id="UP000193411">
    <property type="component" value="Unassembled WGS sequence"/>
</dbReference>
<dbReference type="AlphaFoldDB" id="A0A1Y2I1P5"/>
<gene>
    <name evidence="2" type="ORF">BCR44DRAFT_1423770</name>
</gene>
<protein>
    <submittedName>
        <fullName evidence="2">Uncharacterized protein</fullName>
    </submittedName>
</protein>
<proteinExistence type="predicted"/>
<evidence type="ECO:0000256" key="1">
    <source>
        <dbReference type="SAM" id="MobiDB-lite"/>
    </source>
</evidence>
<name>A0A1Y2I1P5_9FUNG</name>
<sequence length="286" mass="29662">MDAHATPSSRSQSPFFTIPFHLPRTRSSDNLGSSPGPAAAPPMPHSPLLDLIHRIEHFGESHPDWGPFRHHQHLHHHESPTPALIGDGATATVAYTGTSMPPNLHVIAPSPSIALAPPLSRSLTPFSLPHLAPQSPSSLSPPLLPRSASSTSVDHIPFTLSSKHGDGLIAPISAAAAVAAGGAPVVYESVAAAAASASHIAPPTCAHCGSSVTSGRPTITQTTGSKPTRPLIQVVVDTCKNCMDRVSETAARGVHRELGTPGRTPYVNLGSELPFYSINGDSSAEV</sequence>
<dbReference type="EMBL" id="MCFL01000002">
    <property type="protein sequence ID" value="ORZ40777.1"/>
    <property type="molecule type" value="Genomic_DNA"/>
</dbReference>
<feature type="compositionally biased region" description="Polar residues" evidence="1">
    <location>
        <begin position="1"/>
        <end position="15"/>
    </location>
</feature>
<feature type="region of interest" description="Disordered" evidence="1">
    <location>
        <begin position="1"/>
        <end position="46"/>
    </location>
</feature>
<reference evidence="2 3" key="1">
    <citation type="submission" date="2016-07" db="EMBL/GenBank/DDBJ databases">
        <title>Pervasive Adenine N6-methylation of Active Genes in Fungi.</title>
        <authorList>
            <consortium name="DOE Joint Genome Institute"/>
            <person name="Mondo S.J."/>
            <person name="Dannebaum R.O."/>
            <person name="Kuo R.C."/>
            <person name="Labutti K."/>
            <person name="Haridas S."/>
            <person name="Kuo A."/>
            <person name="Salamov A."/>
            <person name="Ahrendt S.R."/>
            <person name="Lipzen A."/>
            <person name="Sullivan W."/>
            <person name="Andreopoulos W.B."/>
            <person name="Clum A."/>
            <person name="Lindquist E."/>
            <person name="Daum C."/>
            <person name="Ramamoorthy G.K."/>
            <person name="Gryganskyi A."/>
            <person name="Culley D."/>
            <person name="Magnuson J.K."/>
            <person name="James T.Y."/>
            <person name="O'Malley M.A."/>
            <person name="Stajich J.E."/>
            <person name="Spatafora J.W."/>
            <person name="Visel A."/>
            <person name="Grigoriev I.V."/>
        </authorList>
    </citation>
    <scope>NUCLEOTIDE SEQUENCE [LARGE SCALE GENOMIC DNA]</scope>
    <source>
        <strain evidence="2 3">PL171</strain>
    </source>
</reference>
<comment type="caution">
    <text evidence="2">The sequence shown here is derived from an EMBL/GenBank/DDBJ whole genome shotgun (WGS) entry which is preliminary data.</text>
</comment>
<evidence type="ECO:0000313" key="3">
    <source>
        <dbReference type="Proteomes" id="UP000193411"/>
    </source>
</evidence>